<feature type="signal peptide" evidence="1">
    <location>
        <begin position="1"/>
        <end position="20"/>
    </location>
</feature>
<organism evidence="3 4">
    <name type="scientific">Falsigemmobacter faecalis</name>
    <dbReference type="NCBI Taxonomy" id="2488730"/>
    <lineage>
        <taxon>Bacteria</taxon>
        <taxon>Pseudomonadati</taxon>
        <taxon>Pseudomonadota</taxon>
        <taxon>Alphaproteobacteria</taxon>
        <taxon>Rhodobacterales</taxon>
        <taxon>Paracoccaceae</taxon>
        <taxon>Falsigemmobacter</taxon>
    </lineage>
</organism>
<feature type="chain" id="PRO_5018208164" description="Tip attachment protein J domain-containing protein" evidence="1">
    <location>
        <begin position="21"/>
        <end position="792"/>
    </location>
</feature>
<protein>
    <recommendedName>
        <fullName evidence="2">Tip attachment protein J domain-containing protein</fullName>
    </recommendedName>
</protein>
<comment type="caution">
    <text evidence="3">The sequence shown here is derived from an EMBL/GenBank/DDBJ whole genome shotgun (WGS) entry which is preliminary data.</text>
</comment>
<evidence type="ECO:0000313" key="3">
    <source>
        <dbReference type="EMBL" id="RRH71268.1"/>
    </source>
</evidence>
<name>A0A3P3DFF7_9RHOB</name>
<evidence type="ECO:0000259" key="2">
    <source>
        <dbReference type="Pfam" id="PF13550"/>
    </source>
</evidence>
<evidence type="ECO:0000313" key="4">
    <source>
        <dbReference type="Proteomes" id="UP000282125"/>
    </source>
</evidence>
<feature type="domain" description="Tip attachment protein J" evidence="2">
    <location>
        <begin position="339"/>
        <end position="504"/>
    </location>
</feature>
<keyword evidence="1" id="KW-0732">Signal</keyword>
<dbReference type="InterPro" id="IPR032876">
    <property type="entry name" value="J_dom"/>
</dbReference>
<dbReference type="RefSeq" id="WP_124966274.1">
    <property type="nucleotide sequence ID" value="NZ_RRAZ01000031.1"/>
</dbReference>
<evidence type="ECO:0000256" key="1">
    <source>
        <dbReference type="SAM" id="SignalP"/>
    </source>
</evidence>
<dbReference type="Proteomes" id="UP000282125">
    <property type="component" value="Unassembled WGS sequence"/>
</dbReference>
<dbReference type="AlphaFoldDB" id="A0A3P3DFF7"/>
<dbReference type="EMBL" id="RRAZ01000031">
    <property type="protein sequence ID" value="RRH71268.1"/>
    <property type="molecule type" value="Genomic_DNA"/>
</dbReference>
<keyword evidence="4" id="KW-1185">Reference proteome</keyword>
<reference evidence="3 4" key="1">
    <citation type="submission" date="2018-11" db="EMBL/GenBank/DDBJ databases">
        <title>Gemmobacter sp. nov., YIM 102744-1 draft genome.</title>
        <authorList>
            <person name="Li G."/>
            <person name="Jiang Y."/>
        </authorList>
    </citation>
    <scope>NUCLEOTIDE SEQUENCE [LARGE SCALE GENOMIC DNA]</scope>
    <source>
        <strain evidence="3 4">YIM 102744-1</strain>
    </source>
</reference>
<sequence length="792" mass="85082">MRMLFLLAVAFGLTADPAQAGPVGAAIAAIGAVIKGSVVLTALAQMGASLVLSAIARKLGPKPSQQGADVKFTVEMGDDLPLSFILGDYATAGRRKYIGSWGRNQRFITDVIEVSALPHPALAALWIGDEKAVIDFSRIGTISGAEGEVSDVTERPVGASFSGQSLGHPAQISSLKGKRRIWVRWVDGTQVTVDPLLAFAFTGDQYPWAGVGVGKAYAVVTLQYDREDLTSMPTLLFQPAPLPVYDPRKDSSTGGSGPHRWGDRTTYEPSTNAAVIAYNVARGIYWGSEWIFGGRNLPAWRLPRAEWVAAMTACDREIETAGGVFEPAYRCGLEVSVDQPAADVLEAIGRAANLRFAEVGGQLKPLVDLPAAAVFSITDGDIVISEGQSLTPFYPVAQTFNALSASYPEPREGWASKDAPQRIDAAATAADGGRYLPTSVSYPACPYATQVQRLMVSQLSEYRRMRQHSMTLPPDAYALEPLDVISWTSARNGYEAKKFMVEQVTKLPGLSLTVALREVDPSDYDWSPALELPVVITSPLQPIGFAQGIEGWAALAVLLTGNDGKARKPAIQVSCGANEPDVSEIRIQIERSGVVQFDVLRPYAAPFVWTLTDVVAEATYRVRGALISERTGSFVWSPWITVTTQAISVWMEDLGQDIRDEFERLASEGGIKVVDTLPTAGTAPDQLVMLSTTKKIWRWDAPTAAWSDQITVAIGDGQVLAQHIAANNILAAHIGAGQVTADKLNVSELSAITAIIGVLRTATSGARTEMHTDKLMVFDENNAVRIRIGNLG</sequence>
<dbReference type="OrthoDB" id="7822067at2"/>
<accession>A0A3P3DFF7</accession>
<gene>
    <name evidence="3" type="ORF">EG244_16460</name>
</gene>
<proteinExistence type="predicted"/>
<dbReference type="Pfam" id="PF13550">
    <property type="entry name" value="Phage-tail_3"/>
    <property type="match status" value="1"/>
</dbReference>